<sequence length="448" mass="48872">MRIVIIGGVAAGTAAAAKARRNNEEAEIIVYDKDEDISYSGCGIPYFIGGELKDGAQLTPRGPEFFKEKYNIEVKTRHEVLAADGKTKSLQIKDLSTGREYEDTYDKLIFATGARSVMPPIIGAELEQVFTLRNIRDMYRIKSFLDERHPKEGVIVGSGFIGLEVCESLKALGLKVTLVERLPSVTPGLDVDMATYVEEYLEAKEVKVYKGVSAKEITGTAVILEDGTEIPADFVLLSTGVRPNTEVAAAMGVELGETKAIKVNRQMMTNLPDVYACGDCIEVPHLLTEKPVYRPLGTTANKTGRIAGEVVTGGDLSYRGVLGTGIFRLFEKTIGLTGLSEKEAEKAGYEVVVCHNIKPNKVNYLGGEEMIIKGVADRKSKRLLGVQIFGGEGVDKRLDVFVTAISFKATVDDLFHLDLAYSPPYSTVKDPVAYTGQILEGEINKEQE</sequence>
<comment type="cofactor">
    <cofactor evidence="1">
        <name>FAD</name>
        <dbReference type="ChEBI" id="CHEBI:57692"/>
    </cofactor>
</comment>
<protein>
    <submittedName>
        <fullName evidence="9">FAD-dependent oxidoreductase</fullName>
    </submittedName>
</protein>
<dbReference type="Pfam" id="PF07992">
    <property type="entry name" value="Pyr_redox_2"/>
    <property type="match status" value="1"/>
</dbReference>
<dbReference type="Gene3D" id="3.50.50.60">
    <property type="entry name" value="FAD/NAD(P)-binding domain"/>
    <property type="match status" value="2"/>
</dbReference>
<organism evidence="9 10">
    <name type="scientific">Ohessyouella blattaphilus</name>
    <dbReference type="NCBI Taxonomy" id="2949333"/>
    <lineage>
        <taxon>Bacteria</taxon>
        <taxon>Bacillati</taxon>
        <taxon>Bacillota</taxon>
        <taxon>Clostridia</taxon>
        <taxon>Lachnospirales</taxon>
        <taxon>Lachnospiraceae</taxon>
        <taxon>Ohessyouella</taxon>
    </lineage>
</organism>
<accession>A0ABT1EK11</accession>
<dbReference type="Proteomes" id="UP001523565">
    <property type="component" value="Unassembled WGS sequence"/>
</dbReference>
<evidence type="ECO:0000259" key="8">
    <source>
        <dbReference type="Pfam" id="PF07992"/>
    </source>
</evidence>
<dbReference type="EMBL" id="JAMZFV010000005">
    <property type="protein sequence ID" value="MCP1109637.1"/>
    <property type="molecule type" value="Genomic_DNA"/>
</dbReference>
<evidence type="ECO:0000256" key="6">
    <source>
        <dbReference type="ARBA" id="ARBA00023284"/>
    </source>
</evidence>
<dbReference type="InterPro" id="IPR004099">
    <property type="entry name" value="Pyr_nucl-diS_OxRdtase_dimer"/>
</dbReference>
<evidence type="ECO:0000256" key="4">
    <source>
        <dbReference type="ARBA" id="ARBA00022827"/>
    </source>
</evidence>
<dbReference type="Pfam" id="PF02852">
    <property type="entry name" value="Pyr_redox_dim"/>
    <property type="match status" value="1"/>
</dbReference>
<keyword evidence="4" id="KW-0274">FAD</keyword>
<keyword evidence="6" id="KW-0676">Redox-active center</keyword>
<comment type="caution">
    <text evidence="9">The sequence shown here is derived from an EMBL/GenBank/DDBJ whole genome shotgun (WGS) entry which is preliminary data.</text>
</comment>
<evidence type="ECO:0000256" key="2">
    <source>
        <dbReference type="ARBA" id="ARBA00009130"/>
    </source>
</evidence>
<dbReference type="PANTHER" id="PTHR43429:SF1">
    <property type="entry name" value="NAD(P)H SULFUR OXIDOREDUCTASE (COA-DEPENDENT)"/>
    <property type="match status" value="1"/>
</dbReference>
<dbReference type="PRINTS" id="PR00411">
    <property type="entry name" value="PNDRDTASEI"/>
</dbReference>
<name>A0ABT1EK11_9FIRM</name>
<proteinExistence type="inferred from homology"/>
<dbReference type="InterPro" id="IPR016156">
    <property type="entry name" value="FAD/NAD-linked_Rdtase_dimer_sf"/>
</dbReference>
<dbReference type="PANTHER" id="PTHR43429">
    <property type="entry name" value="PYRIDINE NUCLEOTIDE-DISULFIDE OXIDOREDUCTASE DOMAIN-CONTAINING"/>
    <property type="match status" value="1"/>
</dbReference>
<evidence type="ECO:0000256" key="1">
    <source>
        <dbReference type="ARBA" id="ARBA00001974"/>
    </source>
</evidence>
<dbReference type="SUPFAM" id="SSF51905">
    <property type="entry name" value="FAD/NAD(P)-binding domain"/>
    <property type="match status" value="1"/>
</dbReference>
<dbReference type="PRINTS" id="PR00368">
    <property type="entry name" value="FADPNR"/>
</dbReference>
<evidence type="ECO:0000256" key="3">
    <source>
        <dbReference type="ARBA" id="ARBA00022630"/>
    </source>
</evidence>
<feature type="domain" description="Pyridine nucleotide-disulphide oxidoreductase dimerisation" evidence="7">
    <location>
        <begin position="333"/>
        <end position="426"/>
    </location>
</feature>
<keyword evidence="3" id="KW-0285">Flavoprotein</keyword>
<dbReference type="SUPFAM" id="SSF55424">
    <property type="entry name" value="FAD/NAD-linked reductases, dimerisation (C-terminal) domain"/>
    <property type="match status" value="1"/>
</dbReference>
<gene>
    <name evidence="9" type="ORF">NK118_05140</name>
</gene>
<reference evidence="9 10" key="1">
    <citation type="journal article" date="2022" name="Genome Biol. Evol.">
        <title>Host diet, physiology and behaviors set the stage for Lachnospiraceae cladogenesis.</title>
        <authorList>
            <person name="Vera-Ponce De Leon A."/>
            <person name="Schneider M."/>
            <person name="Jahnes B.C."/>
            <person name="Sadowski V."/>
            <person name="Camuy-Velez L.A."/>
            <person name="Duan J."/>
            <person name="Sabree Z.L."/>
        </authorList>
    </citation>
    <scope>NUCLEOTIDE SEQUENCE [LARGE SCALE GENOMIC DNA]</scope>
    <source>
        <strain evidence="9 10">PAL227</strain>
    </source>
</reference>
<dbReference type="InterPro" id="IPR023753">
    <property type="entry name" value="FAD/NAD-binding_dom"/>
</dbReference>
<feature type="domain" description="FAD/NAD(P)-binding" evidence="8">
    <location>
        <begin position="1"/>
        <end position="286"/>
    </location>
</feature>
<evidence type="ECO:0000313" key="9">
    <source>
        <dbReference type="EMBL" id="MCP1109637.1"/>
    </source>
</evidence>
<comment type="similarity">
    <text evidence="2">Belongs to the class-III pyridine nucleotide-disulfide oxidoreductase family.</text>
</comment>
<dbReference type="InterPro" id="IPR036188">
    <property type="entry name" value="FAD/NAD-bd_sf"/>
</dbReference>
<evidence type="ECO:0000313" key="10">
    <source>
        <dbReference type="Proteomes" id="UP001523565"/>
    </source>
</evidence>
<dbReference type="RefSeq" id="WP_262068518.1">
    <property type="nucleotide sequence ID" value="NZ_JAMXOC010000005.1"/>
</dbReference>
<keyword evidence="5" id="KW-0560">Oxidoreductase</keyword>
<evidence type="ECO:0000256" key="5">
    <source>
        <dbReference type="ARBA" id="ARBA00023002"/>
    </source>
</evidence>
<dbReference type="InterPro" id="IPR050260">
    <property type="entry name" value="FAD-bd_OxRdtase"/>
</dbReference>
<evidence type="ECO:0000259" key="7">
    <source>
        <dbReference type="Pfam" id="PF02852"/>
    </source>
</evidence>
<keyword evidence="10" id="KW-1185">Reference proteome</keyword>